<reference evidence="11 12" key="1">
    <citation type="journal article" date="2018" name="G3 (Bethesda)">
        <title>A High-Quality Reference Genome for the Invasive Mosquitofish Gambusia affinis Using a Chicago Library.</title>
        <authorList>
            <person name="Hoffberg S.L."/>
            <person name="Troendle N.J."/>
            <person name="Glenn T.C."/>
            <person name="Mahmud O."/>
            <person name="Louha S."/>
            <person name="Chalopin D."/>
            <person name="Bennetzen J.L."/>
            <person name="Mauricio R."/>
        </authorList>
    </citation>
    <scope>NUCLEOTIDE SEQUENCE [LARGE SCALE GENOMIC DNA]</scope>
    <source>
        <strain evidence="11">NE01/NJP1002.9</strain>
        <tissue evidence="11">Muscle</tissue>
    </source>
</reference>
<sequence>MDYDPERGGIEDAPEPKDKVQNLKDQVDGVKSIMTQNVDRILARGERLDDLMGKSEDLQAGAQNFKQTSHKVARSYWWKNVKLIVVIVVVVLIIVLIIILLATGVIPVSAPVGPVVTPTKKPIYYIIENKWDAPSGSSREQTFRPTFSCPTSWLASKSAAGRINAVLMADRRRAAVRWRPSSGAGVPLLAQPFWFRIHVYVTGKSCCGLNVLSSTLIYWGNNIRARDLKRLNNLIKKGLGTTAYNFRRTTKKVSRSYWWKNVKLMVAVAVIVLIIVVVIVLLAVRVIPTSPPVAPAATPTSKP</sequence>
<keyword evidence="5 9" id="KW-1133">Transmembrane helix</keyword>
<gene>
    <name evidence="11" type="ORF">CCH79_00009916</name>
</gene>
<keyword evidence="2" id="KW-0813">Transport</keyword>
<dbReference type="GO" id="GO:0016192">
    <property type="term" value="P:vesicle-mediated transport"/>
    <property type="evidence" value="ECO:0007669"/>
    <property type="project" value="InterPro"/>
</dbReference>
<name>A0A315VH55_GAMAF</name>
<dbReference type="EMBL" id="NHOQ01002301">
    <property type="protein sequence ID" value="PWA18462.1"/>
    <property type="molecule type" value="Genomic_DNA"/>
</dbReference>
<evidence type="ECO:0000313" key="12">
    <source>
        <dbReference type="Proteomes" id="UP000250572"/>
    </source>
</evidence>
<comment type="similarity">
    <text evidence="1">Belongs to the synaptobrevin family.</text>
</comment>
<dbReference type="InterPro" id="IPR042855">
    <property type="entry name" value="V_SNARE_CC"/>
</dbReference>
<evidence type="ECO:0000256" key="4">
    <source>
        <dbReference type="ARBA" id="ARBA00022927"/>
    </source>
</evidence>
<dbReference type="Gene3D" id="1.20.5.110">
    <property type="match status" value="2"/>
</dbReference>
<evidence type="ECO:0000259" key="10">
    <source>
        <dbReference type="PROSITE" id="PS50892"/>
    </source>
</evidence>
<dbReference type="CDD" id="cd15868">
    <property type="entry name" value="R-SNARE_VAMP8"/>
    <property type="match status" value="1"/>
</dbReference>
<feature type="transmembrane region" description="Helical" evidence="9">
    <location>
        <begin position="264"/>
        <end position="287"/>
    </location>
</feature>
<comment type="subcellular location">
    <subcellularLocation>
        <location evidence="7">Endomembrane system</location>
        <topology evidence="7">Single-pass type IV membrane protein</topology>
    </subcellularLocation>
</comment>
<dbReference type="AlphaFoldDB" id="A0A315VH55"/>
<comment type="caution">
    <text evidence="11">The sequence shown here is derived from an EMBL/GenBank/DDBJ whole genome shotgun (WGS) entry which is preliminary data.</text>
</comment>
<feature type="transmembrane region" description="Helical" evidence="9">
    <location>
        <begin position="197"/>
        <end position="220"/>
    </location>
</feature>
<protein>
    <recommendedName>
        <fullName evidence="10">V-SNARE coiled-coil homology domain-containing protein</fullName>
    </recommendedName>
</protein>
<organism evidence="11 12">
    <name type="scientific">Gambusia affinis</name>
    <name type="common">Western mosquitofish</name>
    <name type="synonym">Heterandria affinis</name>
    <dbReference type="NCBI Taxonomy" id="33528"/>
    <lineage>
        <taxon>Eukaryota</taxon>
        <taxon>Metazoa</taxon>
        <taxon>Chordata</taxon>
        <taxon>Craniata</taxon>
        <taxon>Vertebrata</taxon>
        <taxon>Euteleostomi</taxon>
        <taxon>Actinopterygii</taxon>
        <taxon>Neopterygii</taxon>
        <taxon>Teleostei</taxon>
        <taxon>Neoteleostei</taxon>
        <taxon>Acanthomorphata</taxon>
        <taxon>Ovalentaria</taxon>
        <taxon>Atherinomorphae</taxon>
        <taxon>Cyprinodontiformes</taxon>
        <taxon>Poeciliidae</taxon>
        <taxon>Poeciliinae</taxon>
        <taxon>Gambusia</taxon>
    </lineage>
</organism>
<keyword evidence="12" id="KW-1185">Reference proteome</keyword>
<dbReference type="PANTHER" id="PTHR45701">
    <property type="entry name" value="SYNAPTOBREVIN FAMILY MEMBER"/>
    <property type="match status" value="1"/>
</dbReference>
<dbReference type="GO" id="GO:0005737">
    <property type="term" value="C:cytoplasm"/>
    <property type="evidence" value="ECO:0007669"/>
    <property type="project" value="UniProtKB-ARBA"/>
</dbReference>
<keyword evidence="3 9" id="KW-0812">Transmembrane</keyword>
<evidence type="ECO:0000256" key="5">
    <source>
        <dbReference type="ARBA" id="ARBA00022989"/>
    </source>
</evidence>
<proteinExistence type="inferred from homology"/>
<dbReference type="PRINTS" id="PR00219">
    <property type="entry name" value="SYNAPTOBREVN"/>
</dbReference>
<evidence type="ECO:0000256" key="1">
    <source>
        <dbReference type="ARBA" id="ARBA00008025"/>
    </source>
</evidence>
<keyword evidence="8" id="KW-0175">Coiled coil</keyword>
<dbReference type="FunFam" id="1.20.5.110:FF:000004">
    <property type="entry name" value="Vesicle-associated membrane protein 7"/>
    <property type="match status" value="1"/>
</dbReference>
<dbReference type="GO" id="GO:0015031">
    <property type="term" value="P:protein transport"/>
    <property type="evidence" value="ECO:0007669"/>
    <property type="project" value="UniProtKB-KW"/>
</dbReference>
<dbReference type="PROSITE" id="PS50892">
    <property type="entry name" value="V_SNARE"/>
    <property type="match status" value="1"/>
</dbReference>
<accession>A0A315VH55</accession>
<evidence type="ECO:0000256" key="9">
    <source>
        <dbReference type="SAM" id="Phobius"/>
    </source>
</evidence>
<evidence type="ECO:0000256" key="2">
    <source>
        <dbReference type="ARBA" id="ARBA00022448"/>
    </source>
</evidence>
<dbReference type="SUPFAM" id="SSF58038">
    <property type="entry name" value="SNARE fusion complex"/>
    <property type="match status" value="1"/>
</dbReference>
<evidence type="ECO:0000313" key="11">
    <source>
        <dbReference type="EMBL" id="PWA18462.1"/>
    </source>
</evidence>
<dbReference type="InterPro" id="IPR016444">
    <property type="entry name" value="Synaptobrevin/VAMP"/>
</dbReference>
<dbReference type="InterPro" id="IPR001388">
    <property type="entry name" value="Synaptobrevin-like"/>
</dbReference>
<feature type="transmembrane region" description="Helical" evidence="9">
    <location>
        <begin position="83"/>
        <end position="106"/>
    </location>
</feature>
<dbReference type="STRING" id="33528.ENSGAFP00000017543"/>
<keyword evidence="4" id="KW-0653">Protein transport</keyword>
<dbReference type="Pfam" id="PF00957">
    <property type="entry name" value="Synaptobrevin"/>
    <property type="match status" value="2"/>
</dbReference>
<evidence type="ECO:0000256" key="6">
    <source>
        <dbReference type="ARBA" id="ARBA00023136"/>
    </source>
</evidence>
<dbReference type="PROSITE" id="PS00417">
    <property type="entry name" value="SYNAPTOBREVIN"/>
    <property type="match status" value="1"/>
</dbReference>
<dbReference type="GO" id="GO:0012505">
    <property type="term" value="C:endomembrane system"/>
    <property type="evidence" value="ECO:0007669"/>
    <property type="project" value="UniProtKB-SubCell"/>
</dbReference>
<evidence type="ECO:0000256" key="7">
    <source>
        <dbReference type="ARBA" id="ARBA00046280"/>
    </source>
</evidence>
<feature type="domain" description="V-SNARE coiled-coil homology" evidence="10">
    <location>
        <begin position="19"/>
        <end position="79"/>
    </location>
</feature>
<keyword evidence="6 9" id="KW-0472">Membrane</keyword>
<evidence type="ECO:0000256" key="8">
    <source>
        <dbReference type="PROSITE-ProRule" id="PRU00290"/>
    </source>
</evidence>
<dbReference type="GO" id="GO:0016020">
    <property type="term" value="C:membrane"/>
    <property type="evidence" value="ECO:0007669"/>
    <property type="project" value="InterPro"/>
</dbReference>
<dbReference type="Proteomes" id="UP000250572">
    <property type="component" value="Unassembled WGS sequence"/>
</dbReference>
<evidence type="ECO:0000256" key="3">
    <source>
        <dbReference type="ARBA" id="ARBA00022692"/>
    </source>
</evidence>